<dbReference type="InterPro" id="IPR036514">
    <property type="entry name" value="SGNH_hydro_sf"/>
</dbReference>
<sequence>MPLHLPPGTTVLFQGDSITDAGRLAEPGEGLGDGYARVGADLLRARHPEAGITFLNRGISGNRVADLRARWADDALALKPDLVSVMIGINDTWRRYDSGDATAVETYEADYRFLLTRVKEELGAQLLLIEPFLLPVSPEQWEWREDLDPRIHVVRRLAEEFDAALLTADGLLNQAARAAGGAAEVAADGVHLTPFGSRVLGEAWADLIALAPGQ</sequence>
<keyword evidence="3" id="KW-1185">Reference proteome</keyword>
<dbReference type="GO" id="GO:0016787">
    <property type="term" value="F:hydrolase activity"/>
    <property type="evidence" value="ECO:0007669"/>
    <property type="project" value="UniProtKB-KW"/>
</dbReference>
<comment type="caution">
    <text evidence="2">The sequence shown here is derived from an EMBL/GenBank/DDBJ whole genome shotgun (WGS) entry which is preliminary data.</text>
</comment>
<accession>A0ABU2MXJ6</accession>
<dbReference type="PANTHER" id="PTHR30383:SF5">
    <property type="entry name" value="SGNH HYDROLASE-TYPE ESTERASE DOMAIN-CONTAINING PROTEIN"/>
    <property type="match status" value="1"/>
</dbReference>
<gene>
    <name evidence="2" type="ORF">RM590_24610</name>
</gene>
<dbReference type="CDD" id="cd01834">
    <property type="entry name" value="SGNH_hydrolase_like_2"/>
    <property type="match status" value="1"/>
</dbReference>
<dbReference type="InterPro" id="IPR051532">
    <property type="entry name" value="Ester_Hydrolysis_Enzymes"/>
</dbReference>
<protein>
    <submittedName>
        <fullName evidence="2">SGNH/GDSL hydrolase family protein</fullName>
        <ecNumber evidence="2">3.1.-.-</ecNumber>
    </submittedName>
</protein>
<dbReference type="Proteomes" id="UP001183246">
    <property type="component" value="Unassembled WGS sequence"/>
</dbReference>
<feature type="domain" description="SGNH hydrolase-type esterase" evidence="1">
    <location>
        <begin position="15"/>
        <end position="198"/>
    </location>
</feature>
<evidence type="ECO:0000313" key="2">
    <source>
        <dbReference type="EMBL" id="MDT0345749.1"/>
    </source>
</evidence>
<dbReference type="Gene3D" id="3.40.50.1110">
    <property type="entry name" value="SGNH hydrolase"/>
    <property type="match status" value="1"/>
</dbReference>
<evidence type="ECO:0000259" key="1">
    <source>
        <dbReference type="Pfam" id="PF13472"/>
    </source>
</evidence>
<dbReference type="Pfam" id="PF13472">
    <property type="entry name" value="Lipase_GDSL_2"/>
    <property type="match status" value="1"/>
</dbReference>
<dbReference type="EC" id="3.1.-.-" evidence="2"/>
<proteinExistence type="predicted"/>
<dbReference type="SUPFAM" id="SSF52266">
    <property type="entry name" value="SGNH hydrolase"/>
    <property type="match status" value="1"/>
</dbReference>
<dbReference type="RefSeq" id="WP_311706885.1">
    <property type="nucleotide sequence ID" value="NZ_JAVREL010000016.1"/>
</dbReference>
<dbReference type="PANTHER" id="PTHR30383">
    <property type="entry name" value="THIOESTERASE 1/PROTEASE 1/LYSOPHOSPHOLIPASE L1"/>
    <property type="match status" value="1"/>
</dbReference>
<evidence type="ECO:0000313" key="3">
    <source>
        <dbReference type="Proteomes" id="UP001183246"/>
    </source>
</evidence>
<keyword evidence="2" id="KW-0378">Hydrolase</keyword>
<name>A0ABU2MXJ6_9ACTN</name>
<dbReference type="EMBL" id="JAVREL010000016">
    <property type="protein sequence ID" value="MDT0345749.1"/>
    <property type="molecule type" value="Genomic_DNA"/>
</dbReference>
<organism evidence="2 3">
    <name type="scientific">Streptomyces litchfieldiae</name>
    <dbReference type="NCBI Taxonomy" id="3075543"/>
    <lineage>
        <taxon>Bacteria</taxon>
        <taxon>Bacillati</taxon>
        <taxon>Actinomycetota</taxon>
        <taxon>Actinomycetes</taxon>
        <taxon>Kitasatosporales</taxon>
        <taxon>Streptomycetaceae</taxon>
        <taxon>Streptomyces</taxon>
    </lineage>
</organism>
<dbReference type="InterPro" id="IPR013830">
    <property type="entry name" value="SGNH_hydro"/>
</dbReference>
<reference evidence="3" key="1">
    <citation type="submission" date="2023-07" db="EMBL/GenBank/DDBJ databases">
        <title>30 novel species of actinomycetes from the DSMZ collection.</title>
        <authorList>
            <person name="Nouioui I."/>
        </authorList>
    </citation>
    <scope>NUCLEOTIDE SEQUENCE [LARGE SCALE GENOMIC DNA]</scope>
    <source>
        <strain evidence="3">DSM 44938</strain>
    </source>
</reference>